<evidence type="ECO:0000313" key="3">
    <source>
        <dbReference type="Proteomes" id="UP000177124"/>
    </source>
</evidence>
<feature type="transmembrane region" description="Helical" evidence="1">
    <location>
        <begin position="20"/>
        <end position="42"/>
    </location>
</feature>
<accession>A0A1F5GJ00</accession>
<evidence type="ECO:0000256" key="1">
    <source>
        <dbReference type="SAM" id="Phobius"/>
    </source>
</evidence>
<keyword evidence="1" id="KW-1133">Transmembrane helix</keyword>
<evidence type="ECO:0000313" key="2">
    <source>
        <dbReference type="EMBL" id="OGD91809.1"/>
    </source>
</evidence>
<comment type="caution">
    <text evidence="2">The sequence shown here is derived from an EMBL/GenBank/DDBJ whole genome shotgun (WGS) entry which is preliminary data.</text>
</comment>
<name>A0A1F5GJ00_9BACT</name>
<dbReference type="Proteomes" id="UP000177124">
    <property type="component" value="Unassembled WGS sequence"/>
</dbReference>
<sequence>MSKESPLSRKISRREFGRKLFDTAVATSAVALSAGTLTYLAIEANEHQETLYGKPIEEQKKKELLTHVFGDEEYIPLREEPNMGELVGITLPNYRVDAQAYYGVTYPSNSKFAKIEKDGRYYGVWYKLDAVPIFEKSSTDEFVPVGEVHGIYVTVNFLTEVPSESDNLADAQ</sequence>
<keyword evidence="1" id="KW-0472">Membrane</keyword>
<dbReference type="EMBL" id="MFBF01000010">
    <property type="protein sequence ID" value="OGD91809.1"/>
    <property type="molecule type" value="Genomic_DNA"/>
</dbReference>
<organism evidence="2 3">
    <name type="scientific">Candidatus Curtissbacteria bacterium RIFCSPHIGHO2_02_FULL_42_15</name>
    <dbReference type="NCBI Taxonomy" id="1797716"/>
    <lineage>
        <taxon>Bacteria</taxon>
        <taxon>Candidatus Curtissiibacteriota</taxon>
    </lineage>
</organism>
<reference evidence="2 3" key="1">
    <citation type="journal article" date="2016" name="Nat. Commun.">
        <title>Thousands of microbial genomes shed light on interconnected biogeochemical processes in an aquifer system.</title>
        <authorList>
            <person name="Anantharaman K."/>
            <person name="Brown C.T."/>
            <person name="Hug L.A."/>
            <person name="Sharon I."/>
            <person name="Castelle C.J."/>
            <person name="Probst A.J."/>
            <person name="Thomas B.C."/>
            <person name="Singh A."/>
            <person name="Wilkins M.J."/>
            <person name="Karaoz U."/>
            <person name="Brodie E.L."/>
            <person name="Williams K.H."/>
            <person name="Hubbard S.S."/>
            <person name="Banfield J.F."/>
        </authorList>
    </citation>
    <scope>NUCLEOTIDE SEQUENCE [LARGE SCALE GENOMIC DNA]</scope>
</reference>
<gene>
    <name evidence="2" type="ORF">A3D07_02675</name>
</gene>
<proteinExistence type="predicted"/>
<keyword evidence="1" id="KW-0812">Transmembrane</keyword>
<dbReference type="STRING" id="1797716.A3D07_02675"/>
<protein>
    <submittedName>
        <fullName evidence="2">Uncharacterized protein</fullName>
    </submittedName>
</protein>
<dbReference type="AlphaFoldDB" id="A0A1F5GJ00"/>